<comment type="caution">
    <text evidence="7">The sequence shown here is derived from an EMBL/GenBank/DDBJ whole genome shotgun (WGS) entry which is preliminary data.</text>
</comment>
<proteinExistence type="inferred from homology"/>
<dbReference type="CDD" id="cd16025">
    <property type="entry name" value="PAS_like"/>
    <property type="match status" value="1"/>
</dbReference>
<dbReference type="PANTHER" id="PTHR42693:SF53">
    <property type="entry name" value="ENDO-4-O-SULFATASE"/>
    <property type="match status" value="1"/>
</dbReference>
<evidence type="ECO:0000256" key="1">
    <source>
        <dbReference type="ARBA" id="ARBA00008779"/>
    </source>
</evidence>
<evidence type="ECO:0000256" key="2">
    <source>
        <dbReference type="ARBA" id="ARBA00022723"/>
    </source>
</evidence>
<dbReference type="InterPro" id="IPR050738">
    <property type="entry name" value="Sulfatase"/>
</dbReference>
<dbReference type="Gene3D" id="3.30.1120.10">
    <property type="match status" value="1"/>
</dbReference>
<accession>A0A840VK05</accession>
<dbReference type="RefSeq" id="WP_184020517.1">
    <property type="nucleotide sequence ID" value="NZ_JACHFD010000019.1"/>
</dbReference>
<dbReference type="InterPro" id="IPR024607">
    <property type="entry name" value="Sulfatase_CS"/>
</dbReference>
<sequence>MKCLLILLLSLVSAGAIPLRKPDMLVILADDLGWSDLGCYGGEIETPVLDSLAAKGVRFRQFYNGARCCPSRAALLTGLYPHQAGMGGMVDSGDGSPGPYQGYLNDRCVTLAEVLKPVGYRTLLAGKWHVGEQRPNWPIDRGFDHSYGLISGAMNYFDIRKGKTPNTHRIFAEDDREIQPVAHPDYYVTDDFTDHALAMLRATPDHQPFFLYLAYTAPHWPLHAPEALIQKYLPRYAQGWDPIRQARHQRLLDLGLLPPNTPLPPGEVSSWNDLEESQRKQMSRKLATHAAMVERMDQNIGRVLDELHRSGRLENTLILFLSDNGASAEEGPLGKNFRPDLTGPIGSVDSYQSFGRSGAATANTPLRKFKKFTEEGGCRTPLIISWPLTLRHQSGHGTDAVGHVIDIMPTLCEAAGASYPKTLQGRPIQALEGQSLIPILKGEAGTDRHLGWEHLGHAAWRQGSLKVVRDQATAPWELYDLANDPLELHNLAPERPETVKDMDAEWTAWATRIGVR</sequence>
<keyword evidence="2" id="KW-0479">Metal-binding</keyword>
<evidence type="ECO:0000256" key="5">
    <source>
        <dbReference type="SAM" id="SignalP"/>
    </source>
</evidence>
<gene>
    <name evidence="7" type="ORF">HNR46_003264</name>
</gene>
<feature type="signal peptide" evidence="5">
    <location>
        <begin position="1"/>
        <end position="18"/>
    </location>
</feature>
<dbReference type="Proteomes" id="UP000557717">
    <property type="component" value="Unassembled WGS sequence"/>
</dbReference>
<evidence type="ECO:0000256" key="3">
    <source>
        <dbReference type="ARBA" id="ARBA00022801"/>
    </source>
</evidence>
<comment type="similarity">
    <text evidence="1">Belongs to the sulfatase family.</text>
</comment>
<keyword evidence="4" id="KW-0106">Calcium</keyword>
<evidence type="ECO:0000313" key="8">
    <source>
        <dbReference type="Proteomes" id="UP000557717"/>
    </source>
</evidence>
<feature type="chain" id="PRO_5032837498" evidence="5">
    <location>
        <begin position="19"/>
        <end position="516"/>
    </location>
</feature>
<reference evidence="7 8" key="1">
    <citation type="submission" date="2020-08" db="EMBL/GenBank/DDBJ databases">
        <title>Genomic Encyclopedia of Type Strains, Phase IV (KMG-IV): sequencing the most valuable type-strain genomes for metagenomic binning, comparative biology and taxonomic classification.</title>
        <authorList>
            <person name="Goeker M."/>
        </authorList>
    </citation>
    <scope>NUCLEOTIDE SEQUENCE [LARGE SCALE GENOMIC DNA]</scope>
    <source>
        <strain evidence="7 8">YC6886</strain>
    </source>
</reference>
<dbReference type="Gene3D" id="3.40.720.10">
    <property type="entry name" value="Alkaline Phosphatase, subunit A"/>
    <property type="match status" value="1"/>
</dbReference>
<keyword evidence="3 7" id="KW-0378">Hydrolase</keyword>
<dbReference type="PANTHER" id="PTHR42693">
    <property type="entry name" value="ARYLSULFATASE FAMILY MEMBER"/>
    <property type="match status" value="1"/>
</dbReference>
<dbReference type="InterPro" id="IPR000917">
    <property type="entry name" value="Sulfatase_N"/>
</dbReference>
<name>A0A840VK05_9BACT</name>
<dbReference type="InterPro" id="IPR017850">
    <property type="entry name" value="Alkaline_phosphatase_core_sf"/>
</dbReference>
<keyword evidence="5" id="KW-0732">Signal</keyword>
<keyword evidence="8" id="KW-1185">Reference proteome</keyword>
<evidence type="ECO:0000313" key="7">
    <source>
        <dbReference type="EMBL" id="MBB5353011.1"/>
    </source>
</evidence>
<feature type="domain" description="Sulfatase N-terminal" evidence="6">
    <location>
        <begin position="22"/>
        <end position="417"/>
    </location>
</feature>
<dbReference type="GO" id="GO:0046872">
    <property type="term" value="F:metal ion binding"/>
    <property type="evidence" value="ECO:0007669"/>
    <property type="project" value="UniProtKB-KW"/>
</dbReference>
<evidence type="ECO:0000256" key="4">
    <source>
        <dbReference type="ARBA" id="ARBA00022837"/>
    </source>
</evidence>
<dbReference type="EC" id="3.1.6.1" evidence="7"/>
<dbReference type="GO" id="GO:0004065">
    <property type="term" value="F:arylsulfatase activity"/>
    <property type="evidence" value="ECO:0007669"/>
    <property type="project" value="UniProtKB-EC"/>
</dbReference>
<evidence type="ECO:0000259" key="6">
    <source>
        <dbReference type="Pfam" id="PF00884"/>
    </source>
</evidence>
<dbReference type="SUPFAM" id="SSF53649">
    <property type="entry name" value="Alkaline phosphatase-like"/>
    <property type="match status" value="1"/>
</dbReference>
<dbReference type="Pfam" id="PF00884">
    <property type="entry name" value="Sulfatase"/>
    <property type="match status" value="1"/>
</dbReference>
<dbReference type="EMBL" id="JACHFD010000019">
    <property type="protein sequence ID" value="MBB5353011.1"/>
    <property type="molecule type" value="Genomic_DNA"/>
</dbReference>
<dbReference type="PROSITE" id="PS00149">
    <property type="entry name" value="SULFATASE_2"/>
    <property type="match status" value="1"/>
</dbReference>
<protein>
    <submittedName>
        <fullName evidence="7">Arylsulfatase</fullName>
        <ecNumber evidence="7">3.1.6.1</ecNumber>
    </submittedName>
</protein>
<dbReference type="AlphaFoldDB" id="A0A840VK05"/>
<organism evidence="7 8">
    <name type="scientific">Haloferula luteola</name>
    <dbReference type="NCBI Taxonomy" id="595692"/>
    <lineage>
        <taxon>Bacteria</taxon>
        <taxon>Pseudomonadati</taxon>
        <taxon>Verrucomicrobiota</taxon>
        <taxon>Verrucomicrobiia</taxon>
        <taxon>Verrucomicrobiales</taxon>
        <taxon>Verrucomicrobiaceae</taxon>
        <taxon>Haloferula</taxon>
    </lineage>
</organism>